<dbReference type="OrthoDB" id="249087at2759"/>
<dbReference type="SMART" id="SM00512">
    <property type="entry name" value="Skp1"/>
    <property type="match status" value="1"/>
</dbReference>
<dbReference type="AlphaFoldDB" id="A0A2R5GL70"/>
<gene>
    <name evidence="7" type="ORF">FCC1311_076092</name>
</gene>
<dbReference type="InterPro" id="IPR039948">
    <property type="entry name" value="ELC1"/>
</dbReference>
<evidence type="ECO:0000256" key="1">
    <source>
        <dbReference type="ARBA" id="ARBA00004123"/>
    </source>
</evidence>
<reference evidence="7 8" key="1">
    <citation type="submission" date="2017-12" db="EMBL/GenBank/DDBJ databases">
        <title>Sequencing, de novo assembly and annotation of complete genome of a new Thraustochytrid species, strain FCC1311.</title>
        <authorList>
            <person name="Sedici K."/>
            <person name="Godart F."/>
            <person name="Aiese Cigliano R."/>
            <person name="Sanseverino W."/>
            <person name="Barakat M."/>
            <person name="Ortet P."/>
            <person name="Marechal E."/>
            <person name="Cagnac O."/>
            <person name="Amato A."/>
        </authorList>
    </citation>
    <scope>NUCLEOTIDE SEQUENCE [LARGE SCALE GENOMIC DNA]</scope>
</reference>
<dbReference type="InterPro" id="IPR011333">
    <property type="entry name" value="SKP1/BTB/POZ_sf"/>
</dbReference>
<name>A0A2R5GL70_9STRA</name>
<comment type="subcellular location">
    <subcellularLocation>
        <location evidence="1">Nucleus</location>
    </subcellularLocation>
</comment>
<dbReference type="Pfam" id="PF03931">
    <property type="entry name" value="Skp1_POZ"/>
    <property type="match status" value="1"/>
</dbReference>
<feature type="domain" description="SKP1 component POZ" evidence="6">
    <location>
        <begin position="29"/>
        <end position="88"/>
    </location>
</feature>
<dbReference type="CDD" id="cd18321">
    <property type="entry name" value="BTB_POZ_EloC"/>
    <property type="match status" value="1"/>
</dbReference>
<evidence type="ECO:0000313" key="7">
    <source>
        <dbReference type="EMBL" id="GBG31385.1"/>
    </source>
</evidence>
<dbReference type="InterPro" id="IPR001232">
    <property type="entry name" value="SKP1-like"/>
</dbReference>
<dbReference type="GO" id="GO:0006511">
    <property type="term" value="P:ubiquitin-dependent protein catabolic process"/>
    <property type="evidence" value="ECO:0007669"/>
    <property type="project" value="InterPro"/>
</dbReference>
<keyword evidence="8" id="KW-1185">Reference proteome</keyword>
<dbReference type="FunFam" id="3.30.710.10:FF:000035">
    <property type="entry name" value="Elongin C transcription elongation factor"/>
    <property type="match status" value="1"/>
</dbReference>
<dbReference type="EMBL" id="BEYU01000096">
    <property type="protein sequence ID" value="GBG31385.1"/>
    <property type="molecule type" value="Genomic_DNA"/>
</dbReference>
<dbReference type="Gene3D" id="3.30.710.10">
    <property type="entry name" value="Potassium Channel Kv1.1, Chain A"/>
    <property type="match status" value="1"/>
</dbReference>
<protein>
    <recommendedName>
        <fullName evidence="3">Elongin-C</fullName>
    </recommendedName>
</protein>
<sequence>MSSSSSSSAAGSAAQSSSSGGAGAKRTYVKLISAEGHEFFLDKEVAMIATTISAMLTGNFSESKGEIRFPEISTKVLEKVVQYLHYKQKYTNSSQPIPEFDIDPEMVADLLMAANFLNC</sequence>
<dbReference type="GO" id="GO:0005634">
    <property type="term" value="C:nucleus"/>
    <property type="evidence" value="ECO:0007669"/>
    <property type="project" value="UniProtKB-SubCell"/>
</dbReference>
<keyword evidence="4" id="KW-0539">Nucleus</keyword>
<dbReference type="Proteomes" id="UP000241890">
    <property type="component" value="Unassembled WGS sequence"/>
</dbReference>
<dbReference type="FunCoup" id="A0A2R5GL70">
    <property type="interactions" value="221"/>
</dbReference>
<evidence type="ECO:0000256" key="5">
    <source>
        <dbReference type="SAM" id="MobiDB-lite"/>
    </source>
</evidence>
<comment type="caution">
    <text evidence="7">The sequence shown here is derived from an EMBL/GenBank/DDBJ whole genome shotgun (WGS) entry which is preliminary data.</text>
</comment>
<dbReference type="PANTHER" id="PTHR20648">
    <property type="entry name" value="ELONGIN-C"/>
    <property type="match status" value="1"/>
</dbReference>
<organism evidence="7 8">
    <name type="scientific">Hondaea fermentalgiana</name>
    <dbReference type="NCBI Taxonomy" id="2315210"/>
    <lineage>
        <taxon>Eukaryota</taxon>
        <taxon>Sar</taxon>
        <taxon>Stramenopiles</taxon>
        <taxon>Bigyra</taxon>
        <taxon>Labyrinthulomycetes</taxon>
        <taxon>Thraustochytrida</taxon>
        <taxon>Thraustochytriidae</taxon>
        <taxon>Hondaea</taxon>
    </lineage>
</organism>
<dbReference type="SUPFAM" id="SSF54695">
    <property type="entry name" value="POZ domain"/>
    <property type="match status" value="1"/>
</dbReference>
<dbReference type="InterPro" id="IPR016073">
    <property type="entry name" value="Skp1_comp_POZ"/>
</dbReference>
<evidence type="ECO:0000259" key="6">
    <source>
        <dbReference type="Pfam" id="PF03931"/>
    </source>
</evidence>
<comment type="similarity">
    <text evidence="2">Belongs to the SKP1 family.</text>
</comment>
<evidence type="ECO:0000256" key="4">
    <source>
        <dbReference type="ARBA" id="ARBA00023242"/>
    </source>
</evidence>
<feature type="region of interest" description="Disordered" evidence="5">
    <location>
        <begin position="1"/>
        <end position="24"/>
    </location>
</feature>
<proteinExistence type="inferred from homology"/>
<feature type="compositionally biased region" description="Low complexity" evidence="5">
    <location>
        <begin position="1"/>
        <end position="19"/>
    </location>
</feature>
<evidence type="ECO:0000313" key="8">
    <source>
        <dbReference type="Proteomes" id="UP000241890"/>
    </source>
</evidence>
<evidence type="ECO:0000256" key="3">
    <source>
        <dbReference type="ARBA" id="ARBA00021347"/>
    </source>
</evidence>
<evidence type="ECO:0000256" key="2">
    <source>
        <dbReference type="ARBA" id="ARBA00009993"/>
    </source>
</evidence>
<dbReference type="InParanoid" id="A0A2R5GL70"/>
<accession>A0A2R5GL70</accession>